<dbReference type="InterPro" id="IPR024613">
    <property type="entry name" value="Huntingtin_N_HEAT_rpt-2"/>
</dbReference>
<keyword evidence="3" id="KW-0963">Cytoplasm</keyword>
<dbReference type="InterPro" id="IPR048411">
    <property type="entry name" value="Htt_N_HEAT_rpt-1"/>
</dbReference>
<accession>A0A915EZ89</accession>
<comment type="subcellular location">
    <subcellularLocation>
        <location evidence="2">Cytoplasm</location>
    </subcellularLocation>
    <subcellularLocation>
        <location evidence="1">Nucleus</location>
    </subcellularLocation>
</comment>
<dbReference type="GO" id="GO:0005737">
    <property type="term" value="C:cytoplasm"/>
    <property type="evidence" value="ECO:0007669"/>
    <property type="project" value="UniProtKB-SubCell"/>
</dbReference>
<dbReference type="PANTHER" id="PTHR10170:SF10">
    <property type="entry name" value="HUNTINGTIN"/>
    <property type="match status" value="1"/>
</dbReference>
<keyword evidence="6" id="KW-1185">Reference proteome</keyword>
<feature type="compositionally biased region" description="Polar residues" evidence="5">
    <location>
        <begin position="455"/>
        <end position="478"/>
    </location>
</feature>
<reference evidence="7" key="1">
    <citation type="submission" date="2022-11" db="UniProtKB">
        <authorList>
            <consortium name="WormBaseParasite"/>
        </authorList>
    </citation>
    <scope>IDENTIFICATION</scope>
</reference>
<feature type="region of interest" description="Disordered" evidence="5">
    <location>
        <begin position="452"/>
        <end position="486"/>
    </location>
</feature>
<dbReference type="InterPro" id="IPR028426">
    <property type="entry name" value="Huntingtin_fam"/>
</dbReference>
<evidence type="ECO:0000256" key="3">
    <source>
        <dbReference type="ARBA" id="ARBA00022490"/>
    </source>
</evidence>
<proteinExistence type="predicted"/>
<evidence type="ECO:0000256" key="5">
    <source>
        <dbReference type="SAM" id="MobiDB-lite"/>
    </source>
</evidence>
<evidence type="ECO:0000256" key="4">
    <source>
        <dbReference type="ARBA" id="ARBA00023242"/>
    </source>
</evidence>
<organism evidence="6 7">
    <name type="scientific">Echinococcus canadensis</name>
    <dbReference type="NCBI Taxonomy" id="519352"/>
    <lineage>
        <taxon>Eukaryota</taxon>
        <taxon>Metazoa</taxon>
        <taxon>Spiralia</taxon>
        <taxon>Lophotrochozoa</taxon>
        <taxon>Platyhelminthes</taxon>
        <taxon>Cestoda</taxon>
        <taxon>Eucestoda</taxon>
        <taxon>Cyclophyllidea</taxon>
        <taxon>Taeniidae</taxon>
        <taxon>Echinococcus</taxon>
        <taxon>Echinococcus canadensis group</taxon>
    </lineage>
</organism>
<dbReference type="Proteomes" id="UP000887562">
    <property type="component" value="Unplaced"/>
</dbReference>
<sequence length="4692" mass="523823">MSYSSYEGRLLEVFSHFGMIQKDTSEEGEDALISMILKIPKTRLLKDIGQLTEAYLAMQSLNPSNAVNYLSFVTGTLFELVSHPDPDVRMAADEGINQIVKFANIHLVQCVICEVFLEIKRSLHARSLSSALRKFSACIGRINPKKRRIYAVNILPALNGLINREEEMVWDCFAETIEPIAIFIFPHTSQQELVTLLLRGLLEKVECDKNYIRRSAATIIASSVVHSRLPHELSYLLIQQLVGRVLVLKQRFLSRGSAGMVATAAVGLQGCLCTLRNLASLYSRIPTTALVNERTKSKGRPSPSTYLSASLIDLGVGIADFANWSRESLEFFWWSVVRLLCLQLACRKHQAASSSTMVCTAALECLLEILSSTPAGRPPTELPEGFQEALGTFCSTTWPHSPSAVLHLDDYDSSVDASDADDGSSVTSHSAIPLTSTIFESEGEKVSLVKRNLLPPTSSTPAQRETEASPNDLPSSQVDAPDGPEFEDENEIVATSSLHSFLGLFAHRFGLLSGAQLTARAAAQSLAVACLAKLSLTLPPELFFEPLSEEEGEEKKAVTGIEMALHLMHHSDPQVRGNACLLVGNILHSTATYALIKLTSSLNTHQHLRIYRLISGLDDLLASEKSGITYRMALKALRSCANTLLHLPAVVSTVDMETESASVRLLQCIAARLVDCARHPYRLVRRETLLLVAGLDWDQLEHLERAWFGRHRNGTSTRLVAATPLSVVAWNECLRLFADADRSLGQEAFHSLLALAKRTPSADLQRTQMSGVDLESVDTVAAHLFEHSALTGQNAVACDLPVAQGNYTPIVSGFTDDLRCVTKDLPVYLRFSAPPSPSTQQLKSSTTHRRRLWRHRHIRGLHRVFRELVDSFLELSPVCDSPENRSMMHSLIFGLAELLGRPPITSNHLLWYTPSPFPQPLDEGNENTGVSPARFALQHYQRRPKMALLLWHCISQLAISPLALTDLALQARLLCLASGCALRWGVSSLLEGSIPAGGKMELHHDHAFTRASAALLKHVIKLLAMFWHVFKGVKPSSTASTTSTNIISNFVGGNLATSTVPIASAPIGGASASPSTIVTTTITTSQTKSRSIFGLQFVQTTETEEEENRLVLGSRETHGYFADSLEYMQLYNTIRASFEAFRGRILPPRALENHRTMQGSLHYTDLEHRPFNPACDNVLFIDLEYLPPNTPMLTFDNDFRSICYPGIAIPLYIAGPMLVLRLKCEQASDEDSDSFFYDLEAEEVQPPTPENPQCEVCRLVDWLLRDCEDYRDCYEYLQSKSQTIIYEVMKEIWCRLEPKPLLISEFLISISRNIDLKRLTRIRSLSFPGDSKCLMRNLDWPTRRAYSVTWMNAIIRAVRQTLDCGGIFNDVACFIFANLTRILQDFVMRVSNPPANYDCINQFYILDAIRRRPITVRTAIMRLAKEVSLHLTHVDDNWYAGGGCGGEGGREDPRDIYTGDALAQGVVENIFVMNMPQLFCRNVSPYQLYVHHRDCQRYPERCPCRTLIHPTMQEVLEIEPQVYNPRHESELLHRPFDPQIDTDLYIDLENLPPDTPMMTFGNDYDLLSDEGISIPLFIAGPMKVLRSINDERGIQHPDNFLLDLDYRLIYDPTPYEPQCDVCELVRWLLTECENYGQCLEELFGLQQIVIFEIMREIWCRLRPKPLAFSGRHLQHALRINYFMLPASNIFVSPMTPMLGEILPGWEEVRYSSLEWTNGFMFLIRDDIDNAGPLGHISGFLFANLIRLLRVHLENELPQLAEGTNSEFYVLDAIRANPLVVLQAVMKLGRAVFLTLTALEGDWLPYDTPPPRGFRKEESQWYRRSVRRIVENMLMMNLVELFFNASNAESFYRHRDDCTISPHTCLCRFARFLESIMNFESSACSPRHACGVPHREFDPQCDEHLYINLDCMPPGTPMVAFDDKYKCCVEQGVEIPVFIAGPLVVLRTLVERSQDCNSGSFFDCLDYTAIYDPTPENPQCLVCCLVRWLLTQCCSFQECMDSLYNHDQIVVFEVMREIVVRLQPKPLFISPRHIEHAKRFNYIGLPFHNFLLCPMGSNSTMKCADWTTQLLGSLEWTNGFMYLMYLDIGDRGIHSHVARFILVNIIRILRRYSEVAFPPQCDSGFPQYYMLEAVRCHQRAALQPIMKLARSLFLALLEYDPDGFVCETPPVPGYRKEEGYSYQHNMRRIMENILMMNVTDIFYNNVDLNCTIEEEEEEEEEEGVNPIHATDLVHREYDSCRDSKMLIDLEDLPANTAMMGFEVTLNAVGDPQIQIPLFVAGPMLIFRLQCENQPPSCFNTFLSKMSADQRRQPTPENPECEVCCLVQWLLTECRDYEECYQRLYYKSQVIVYEVMKEIWLRFYFKPLLISRKHLLVTKQINFFTLASGGPFTFPGDPKRRRYNLDWPLKKANSLLWTNAIAYTLRQTLNCGGMQNDVACFLLLNVIRIVRQFLAAVTPFLPTQEICDEFLVFDSVHNFPLIAHPVVVLFATDVSNLLLRLDDFWNVNECGQEECACDDLERYDSYTYKSAMNLLLMNMTRIFYKNNSTQLYSSFSEPSTEDLTMNLLAATLLAFSRLMEVLRFAEVVAWVEEVLCYLEAAFVWNPTLVLDAAVNLLRALFGTNLMSIWNPELADKFRSVLDSKTSTTTGADGLDVQIRHLCEAHFEIAEKFCSFNTIGRSFLDWLYAARQFNQPAMLRPSSLPSNIQQPNLAYYIRLFEPLVLQCLHEYHLRTDAAVQAKILHVLTVLIELGVNYSQLDEEFRFLKTVMAQCESLQHDNATASYNHKTSSKEVTQLVSNMFQFFVALTHEKKISLGTTYDAKTVLSLSEVVHLAGVLAAGGVDVDSFVVPALAPLIIDVYVVRGVQYRSAFCVKWQSSQQQRLIDLKDQLFKDLRDWNAHREHLLGFLMPKFIGHSRIFDFLCVILEDASLTDAVLKVPFDVGSDSMANKTATEICRHFLSALADCRLTIDTCGDVEACLRLIKRLALPPWPTAIIHDFLLRQLIPILFHLPAQGSFFKESLEQFHRWIACKFVCLRFLLLLAIKQPSTLLPALREFGACGEADPRTVLFGHLLDLLETTCEALLAHLPDFVDEVISNSSSPSTGESYLAFIGQLLLALELEILTFGRLHALSSSEIPQEKVERLDELLMIYGRLKPLPLILWHQIRIKLFRNLSRNDLHTAPYHRNSVCFRRTVFLLNFRSKQDEPTGDLNFSPATDLLSLLKTSEVHGMIASVKDVEKRLVILKEVLSTLITGVNDAKTPTEAVALLEDLKKLTQELSGLIAHKSDRKAVLLSLLLPIEKWFSPTSQCLIFKLPAIRREMELLLATCLREIDKSKMDEIPETLATFLASLDLPTTTFFTRELPDALTDLRHRFSQAVNGEATASNREGHFVESLIEAALQKSLRVSTKDAGLLAAKLLQLRRSKGGANLPEAVPPRLLQHIVRLGFVETMKRFNNDDVGTFGTDPLWQLGKELLFKRLSTFSQRADGKESSLDLSQRQLAGLAAATTDFLLLSTRLPLPSACSKDEINSISAFLCYLMQSFIHLTSEIKFQQPCLLSLPLLTLRLSVVLSASSDSKDLDSGKLPLETFVQFAEALDVSASLSRPATLMDSHPSVEVNDDDTRLDHLISRLRCLLVPRQPGIFRFTTSAYTLTRFTEVLNSFAANAGTTGGVVGGVGASDKSRVALVSVMGLCRLSPAGLRYAHALGMDSTDIAGQFSAFLIALCRRPEVMLRLRQPSAFTHLAMGDTATYNTGGGDGCDSDTNGHQWNPDRVIEMDRDALAEASSWFLSLGWLNRSMFESTWNALLAVCTPPPPPPPSPSSSLDVEMEENPFVNSKEELVEINHCRVLGLNALTRLLLNAAHRPRPGDPLNSSPLHQPRLSLPPQFMHTRLGGRIGYVLSRLDQEARTWFYNIPSTNAVIGSDAGKSEECLSWLSTNLDLEHPADLDSAANQVPIECLVKWMLHSLSEPVGFEADTIFSCLQSLRLVHHAWLRPLEERLLNRARGLGEAGSTASTSSQRKKFVQFFKRGVRSSSSLDSTHPPLAFGESILLTGVLSSGDKAFTESSTEVESVDESLLTVPEIVASSDQLVPSLSVLTAVVKSAVLCSDLFTTREQFLWLVGCLQAVYQNLPRIEEGFEAPIYIWLTTGLARCTAVLEATMLPGTEFGAIPPSAPTTEAEEGTDGAATVAPQQHHSAPILLTANLQAAVSVATAAMGSTAAVPLQDAGLRAAMDLLQAALLLRATRHPALQQPTLLANPPTGSPLLNSLLIQVCLYLDSRLDNLFESEATLEKRWSTTKDSGFASLRIAGSGGSSGVAKITAGLVRTASTSGRGVNSALNRADTQATLVCADSVVVAWTRGMQRLLLSGILRREECEVLAKQAAERLSCANSTRLRLLALSLLTTTLYVLNADFLLRASPDRSVSANGDGGIKSSLDQPSTDVLLSTSTEYLTSLWQCLRGLGSPTNRPPPIGSHTSPLEARCISLSLSSFLEDLGRCLLAAASSPSPSFSTILGGLVNKAVAEVARTDQAYVRLATAVLRAAVVTVFGVQRGAKVAREWVLLTLPSILHQTSPRALRCHGYWVAAVCTLLLECGAELNCETIHSILAISLAHLPSPEWFQWEERDEEKQCLDLLRAASFLLPPSSSSSTEDGGLRDHFLDILRTAAAAPNSLEPGATADGLAGICEAMNKI</sequence>
<dbReference type="WBParaSite" id="maker-E.canG7_contigs_6167-snap-gene-0.26-mRNA-1">
    <property type="protein sequence ID" value="maker-E.canG7_contigs_6167-snap-gene-0.26-mRNA-1"/>
    <property type="gene ID" value="EcG7_04385"/>
</dbReference>
<name>A0A915EZ89_9CEST</name>
<dbReference type="Pfam" id="PF20926">
    <property type="entry name" value="Htt_N-HEAT_1"/>
    <property type="match status" value="1"/>
</dbReference>
<keyword evidence="4" id="KW-0539">Nucleus</keyword>
<evidence type="ECO:0000256" key="1">
    <source>
        <dbReference type="ARBA" id="ARBA00004123"/>
    </source>
</evidence>
<evidence type="ECO:0000256" key="2">
    <source>
        <dbReference type="ARBA" id="ARBA00004496"/>
    </source>
</evidence>
<dbReference type="PANTHER" id="PTHR10170">
    <property type="entry name" value="HUNTINGTON DISEASE PROTEIN"/>
    <property type="match status" value="1"/>
</dbReference>
<dbReference type="Pfam" id="PF12372">
    <property type="entry name" value="Htt_N-HEAT"/>
    <property type="match status" value="2"/>
</dbReference>
<dbReference type="SUPFAM" id="SSF48371">
    <property type="entry name" value="ARM repeat"/>
    <property type="match status" value="1"/>
</dbReference>
<dbReference type="InterPro" id="IPR016024">
    <property type="entry name" value="ARM-type_fold"/>
</dbReference>
<evidence type="ECO:0000313" key="7">
    <source>
        <dbReference type="WBParaSite" id="maker-E.canG7_contigs_6167-snap-gene-0.26-mRNA-1"/>
    </source>
</evidence>
<protein>
    <submittedName>
        <fullName evidence="7">Uncharacterized protein</fullName>
    </submittedName>
</protein>
<evidence type="ECO:0000313" key="6">
    <source>
        <dbReference type="Proteomes" id="UP000887562"/>
    </source>
</evidence>
<dbReference type="GO" id="GO:0005634">
    <property type="term" value="C:nucleus"/>
    <property type="evidence" value="ECO:0007669"/>
    <property type="project" value="UniProtKB-SubCell"/>
</dbReference>